<dbReference type="SUPFAM" id="SSF53474">
    <property type="entry name" value="alpha/beta-Hydrolases"/>
    <property type="match status" value="1"/>
</dbReference>
<evidence type="ECO:0000313" key="4">
    <source>
        <dbReference type="Proteomes" id="UP000031512"/>
    </source>
</evidence>
<dbReference type="Proteomes" id="UP000031512">
    <property type="component" value="Unassembled WGS sequence"/>
</dbReference>
<comment type="caution">
    <text evidence="3">The sequence shown here is derived from an EMBL/GenBank/DDBJ whole genome shotgun (WGS) entry which is preliminary data.</text>
</comment>
<evidence type="ECO:0000259" key="2">
    <source>
        <dbReference type="Pfam" id="PF12146"/>
    </source>
</evidence>
<feature type="signal peptide" evidence="1">
    <location>
        <begin position="1"/>
        <end position="19"/>
    </location>
</feature>
<dbReference type="PANTHER" id="PTHR11614">
    <property type="entry name" value="PHOSPHOLIPASE-RELATED"/>
    <property type="match status" value="1"/>
</dbReference>
<dbReference type="VEuPathDB" id="PiroplasmaDB:BEWA_039620"/>
<dbReference type="InterPro" id="IPR051044">
    <property type="entry name" value="MAG_DAG_Lipase"/>
</dbReference>
<feature type="chain" id="PRO_5003953312" description="Serine aminopeptidase S33 domain-containing protein" evidence="1">
    <location>
        <begin position="20"/>
        <end position="762"/>
    </location>
</feature>
<keyword evidence="1" id="KW-0732">Signal</keyword>
<accession>L1LF63</accession>
<keyword evidence="4" id="KW-1185">Reference proteome</keyword>
<dbReference type="eggNOG" id="ENOG502RSYW">
    <property type="taxonomic scope" value="Eukaryota"/>
</dbReference>
<dbReference type="Gene3D" id="3.40.50.1820">
    <property type="entry name" value="alpha/beta hydrolase"/>
    <property type="match status" value="1"/>
</dbReference>
<dbReference type="InterPro" id="IPR022742">
    <property type="entry name" value="Hydrolase_4"/>
</dbReference>
<dbReference type="Pfam" id="PF12146">
    <property type="entry name" value="Hydrolase_4"/>
    <property type="match status" value="1"/>
</dbReference>
<feature type="domain" description="Serine aminopeptidase S33" evidence="2">
    <location>
        <begin position="489"/>
        <end position="739"/>
    </location>
</feature>
<evidence type="ECO:0000256" key="1">
    <source>
        <dbReference type="SAM" id="SignalP"/>
    </source>
</evidence>
<protein>
    <recommendedName>
        <fullName evidence="2">Serine aminopeptidase S33 domain-containing protein</fullName>
    </recommendedName>
</protein>
<dbReference type="GeneID" id="15807372"/>
<organism evidence="3 4">
    <name type="scientific">Theileria equi strain WA</name>
    <dbReference type="NCBI Taxonomy" id="1537102"/>
    <lineage>
        <taxon>Eukaryota</taxon>
        <taxon>Sar</taxon>
        <taxon>Alveolata</taxon>
        <taxon>Apicomplexa</taxon>
        <taxon>Aconoidasida</taxon>
        <taxon>Piroplasmida</taxon>
        <taxon>Theileriidae</taxon>
        <taxon>Theileria</taxon>
    </lineage>
</organism>
<dbReference type="STRING" id="1537102.L1LF63"/>
<dbReference type="AlphaFoldDB" id="L1LF63"/>
<dbReference type="Pfam" id="PF04385">
    <property type="entry name" value="FAINT"/>
    <property type="match status" value="1"/>
</dbReference>
<proteinExistence type="predicted"/>
<dbReference type="EMBL" id="ACOU01000002">
    <property type="protein sequence ID" value="EKX73924.1"/>
    <property type="molecule type" value="Genomic_DNA"/>
</dbReference>
<dbReference type="KEGG" id="beq:BEWA_039620"/>
<gene>
    <name evidence="3" type="ORF">BEWA_039620</name>
</gene>
<evidence type="ECO:0000313" key="3">
    <source>
        <dbReference type="EMBL" id="EKX73924.1"/>
    </source>
</evidence>
<dbReference type="OrthoDB" id="2498029at2759"/>
<sequence length="762" mass="87669">MWVIAFLCTLLLSTQYGLANLQGPKGEVEEVILDITNPNPEFIDTITRSPYGLVTRIYVARGGYKISSVAEKEEPIWEDEDLHCEHVTVLTRGESRTHVNIYLRDEYGKRACLYYERDDEANDWDEATEGNFYSIFQHRAENEGTFESISVDFCQKTTCKTYLVANSQKLPFLLFAPNVSYRIEKMLDGNDLIWEANNEDERCIHASFYPRDIPTLAYLVIQSLAEVRDLYYKKVGNSWTSVDKNGYLADLKQAGFDESQVSDEITMDIADVHSDCFYTTKYPINNYGVNSYVPSLGFKLKSITEGNADIWKVEEGSAAKCTYINVVYKDAVFCALFILVEDPNNDRHVLYFVKNDKKWKNVSKEEYYGYITKENGLEPLGNIENPKVVMSSFTNKQGLRIATYASRVEDAKGDVILVHGLLAHFKSDFCASSTEWNFEHFGSPMFQDLGEQFMDEKHVNSLIAGHRHIFEHARFEGMDAFEVAPRYEYRHSLVEYLNRLGYNVYGYDHQSHGLSESVKTFKCHVEEFSDYIYDLLQFFSIVKRDKFDDSSEKWNQDLIYEQGQVDKKIFLLGHSMGGNIIIQAIQEFYKSARMEYKFVDGVIGISSMLNLDNHADTIWKRAGKPFLGAVAWAAPESIYSIKDFMNYGESFDFFTRFNDPFFNTHKLTYKTFSLLSSSCSGVHETDNIIRYPENLPTLLIHSTGDEICSIQGPRDMANKHLKSHQNVKLVEYEGSLHFLTVPQSLILSQTHLEEFLDRVTED</sequence>
<dbReference type="InterPro" id="IPR007480">
    <property type="entry name" value="DUF529"/>
</dbReference>
<dbReference type="RefSeq" id="XP_004833376.1">
    <property type="nucleotide sequence ID" value="XM_004833319.1"/>
</dbReference>
<dbReference type="InterPro" id="IPR029058">
    <property type="entry name" value="AB_hydrolase_fold"/>
</dbReference>
<reference evidence="3 4" key="1">
    <citation type="journal article" date="2012" name="BMC Genomics">
        <title>Comparative genomic analysis and phylogenetic position of Theileria equi.</title>
        <authorList>
            <person name="Kappmeyer L.S."/>
            <person name="Thiagarajan M."/>
            <person name="Herndon D.R."/>
            <person name="Ramsay J.D."/>
            <person name="Caler E."/>
            <person name="Djikeng A."/>
            <person name="Gillespie J.J."/>
            <person name="Lau A.O."/>
            <person name="Roalson E.H."/>
            <person name="Silva J.C."/>
            <person name="Silva M.G."/>
            <person name="Suarez C.E."/>
            <person name="Ueti M.W."/>
            <person name="Nene V.M."/>
            <person name="Mealey R.H."/>
            <person name="Knowles D.P."/>
            <person name="Brayton K.A."/>
        </authorList>
    </citation>
    <scope>NUCLEOTIDE SEQUENCE [LARGE SCALE GENOMIC DNA]</scope>
    <source>
        <strain evidence="3 4">WA</strain>
    </source>
</reference>
<name>L1LF63_THEEQ</name>